<keyword evidence="2" id="KW-0472">Membrane</keyword>
<keyword evidence="2" id="KW-1133">Transmembrane helix</keyword>
<evidence type="ECO:0000256" key="1">
    <source>
        <dbReference type="SAM" id="MobiDB-lite"/>
    </source>
</evidence>
<dbReference type="OrthoDB" id="10010954at2759"/>
<feature type="transmembrane region" description="Helical" evidence="2">
    <location>
        <begin position="86"/>
        <end position="105"/>
    </location>
</feature>
<feature type="transmembrane region" description="Helical" evidence="2">
    <location>
        <begin position="219"/>
        <end position="243"/>
    </location>
</feature>
<protein>
    <recommendedName>
        <fullName evidence="5">TLC domain-containing protein</fullName>
    </recommendedName>
</protein>
<evidence type="ECO:0008006" key="5">
    <source>
        <dbReference type="Google" id="ProtNLM"/>
    </source>
</evidence>
<name>A0A2T3B671_AMORE</name>
<keyword evidence="4" id="KW-1185">Reference proteome</keyword>
<proteinExistence type="predicted"/>
<reference evidence="3 4" key="1">
    <citation type="journal article" date="2018" name="New Phytol.">
        <title>Comparative genomics and transcriptomics depict ericoid mycorrhizal fungi as versatile saprotrophs and plant mutualists.</title>
        <authorList>
            <person name="Martino E."/>
            <person name="Morin E."/>
            <person name="Grelet G.A."/>
            <person name="Kuo A."/>
            <person name="Kohler A."/>
            <person name="Daghino S."/>
            <person name="Barry K.W."/>
            <person name="Cichocki N."/>
            <person name="Clum A."/>
            <person name="Dockter R.B."/>
            <person name="Hainaut M."/>
            <person name="Kuo R.C."/>
            <person name="LaButti K."/>
            <person name="Lindahl B.D."/>
            <person name="Lindquist E.A."/>
            <person name="Lipzen A."/>
            <person name="Khouja H.R."/>
            <person name="Magnuson J."/>
            <person name="Murat C."/>
            <person name="Ohm R.A."/>
            <person name="Singer S.W."/>
            <person name="Spatafora J.W."/>
            <person name="Wang M."/>
            <person name="Veneault-Fourrey C."/>
            <person name="Henrissat B."/>
            <person name="Grigoriev I.V."/>
            <person name="Martin F.M."/>
            <person name="Perotto S."/>
        </authorList>
    </citation>
    <scope>NUCLEOTIDE SEQUENCE [LARGE SCALE GENOMIC DNA]</scope>
    <source>
        <strain evidence="3 4">ATCC 22711</strain>
    </source>
</reference>
<dbReference type="InParanoid" id="A0A2T3B671"/>
<feature type="transmembrane region" description="Helical" evidence="2">
    <location>
        <begin position="179"/>
        <end position="198"/>
    </location>
</feature>
<evidence type="ECO:0000256" key="2">
    <source>
        <dbReference type="SAM" id="Phobius"/>
    </source>
</evidence>
<dbReference type="Proteomes" id="UP000241818">
    <property type="component" value="Unassembled WGS sequence"/>
</dbReference>
<organism evidence="3 4">
    <name type="scientific">Amorphotheca resinae ATCC 22711</name>
    <dbReference type="NCBI Taxonomy" id="857342"/>
    <lineage>
        <taxon>Eukaryota</taxon>
        <taxon>Fungi</taxon>
        <taxon>Dikarya</taxon>
        <taxon>Ascomycota</taxon>
        <taxon>Pezizomycotina</taxon>
        <taxon>Leotiomycetes</taxon>
        <taxon>Helotiales</taxon>
        <taxon>Amorphothecaceae</taxon>
        <taxon>Amorphotheca</taxon>
    </lineage>
</organism>
<feature type="transmembrane region" description="Helical" evidence="2">
    <location>
        <begin position="255"/>
        <end position="276"/>
    </location>
</feature>
<evidence type="ECO:0000313" key="4">
    <source>
        <dbReference type="Proteomes" id="UP000241818"/>
    </source>
</evidence>
<accession>A0A2T3B671</accession>
<dbReference type="EMBL" id="KZ679009">
    <property type="protein sequence ID" value="PSS22265.1"/>
    <property type="molecule type" value="Genomic_DNA"/>
</dbReference>
<feature type="transmembrane region" description="Helical" evidence="2">
    <location>
        <begin position="155"/>
        <end position="173"/>
    </location>
</feature>
<feature type="transmembrane region" description="Helical" evidence="2">
    <location>
        <begin position="125"/>
        <end position="143"/>
    </location>
</feature>
<evidence type="ECO:0000313" key="3">
    <source>
        <dbReference type="EMBL" id="PSS22265.1"/>
    </source>
</evidence>
<feature type="transmembrane region" description="Helical" evidence="2">
    <location>
        <begin position="32"/>
        <end position="54"/>
    </location>
</feature>
<feature type="compositionally biased region" description="Basic and acidic residues" evidence="1">
    <location>
        <begin position="325"/>
        <end position="334"/>
    </location>
</feature>
<sequence length="349" mass="39521">MASTDILNLNGSIVEGRGPHVTKVPLESISRLAPFGALILCIIFVNYFFVRFYILEGFLLRKVYGEIYTRMDDTARRGFVNHHIAGGTKLLILIIAAYPFIDVAFGNATFHSPFAGSKLVTQGDVLIIAAQMLIAMYVFELFYRTKISPVSVGHHIGTIIIGESAIAISLNLVKEKDATIEFILCTVWGAFDIVSEFLPHISIILYRVYPTSHRFLMKLFRLAMFTTFTGTMAETILTMYLFGSLWDRWVLAFKITTPMLHALFMSCQLWGTWNFYKMYQKQKYLLNKKEGKIDDVEQRAPIEQELEGLPSLSVTAVGDSLHSVSREVSREPSRDSSQVELLFPSRKAF</sequence>
<feature type="region of interest" description="Disordered" evidence="1">
    <location>
        <begin position="325"/>
        <end position="349"/>
    </location>
</feature>
<dbReference type="AlphaFoldDB" id="A0A2T3B671"/>
<keyword evidence="2" id="KW-0812">Transmembrane</keyword>
<dbReference type="GeneID" id="36570586"/>
<gene>
    <name evidence="3" type="ORF">M430DRAFT_137338</name>
</gene>
<dbReference type="RefSeq" id="XP_024722420.1">
    <property type="nucleotide sequence ID" value="XM_024862505.1"/>
</dbReference>